<name>M5AL08_SOLAE</name>
<accession>M5AL08</accession>
<sequence length="218" mass="25661">MIQKFPPRVQHLFFSLVIILILVVLCYFVCLGLGSPELFQSYFWNTLGRALFFSGLRLRLGPAFLLLFFILKILFSLFDPLSDELTKHMNPEDSSSSGAEKGKRPLEISQDDVWQDVDRGRQDNNIRVDSDWTANWVTTRENALGDLINRLRKEEHMRPLAPYRLQYVVESLENRYSIERLDEIIKDIKEKKFDSAFYKEIKIDRDIPKEDTLRKSLR</sequence>
<keyword evidence="1" id="KW-0812">Transmembrane</keyword>
<geneLocation type="mitochondrion" evidence="2"/>
<feature type="transmembrane region" description="Helical" evidence="1">
    <location>
        <begin position="56"/>
        <end position="78"/>
    </location>
</feature>
<dbReference type="AlphaFoldDB" id="M5AL08"/>
<organism evidence="2">
    <name type="scientific">Solanum aethiopicum</name>
    <name type="common">Scarlet eggplant</name>
    <name type="synonym">Solanum gilo</name>
    <dbReference type="NCBI Taxonomy" id="205524"/>
    <lineage>
        <taxon>Eukaryota</taxon>
        <taxon>Viridiplantae</taxon>
        <taxon>Streptophyta</taxon>
        <taxon>Embryophyta</taxon>
        <taxon>Tracheophyta</taxon>
        <taxon>Spermatophyta</taxon>
        <taxon>Magnoliopsida</taxon>
        <taxon>eudicotyledons</taxon>
        <taxon>Gunneridae</taxon>
        <taxon>Pentapetalae</taxon>
        <taxon>asterids</taxon>
        <taxon>lamiids</taxon>
        <taxon>Solanales</taxon>
        <taxon>Solanaceae</taxon>
        <taxon>Solanoideae</taxon>
        <taxon>Solaneae</taxon>
        <taxon>Solanum</taxon>
    </lineage>
</organism>
<keyword evidence="2" id="KW-0496">Mitochondrion</keyword>
<keyword evidence="1" id="KW-1133">Transmembrane helix</keyword>
<feature type="transmembrane region" description="Helical" evidence="1">
    <location>
        <begin position="12"/>
        <end position="36"/>
    </location>
</feature>
<keyword evidence="1" id="KW-0472">Membrane</keyword>
<dbReference type="EMBL" id="AB762697">
    <property type="protein sequence ID" value="BAN09102.1"/>
    <property type="molecule type" value="Genomic_DNA"/>
</dbReference>
<dbReference type="SMR" id="M5AL08"/>
<evidence type="ECO:0000313" key="2">
    <source>
        <dbReference type="EMBL" id="BAN09102.1"/>
    </source>
</evidence>
<protein>
    <submittedName>
        <fullName evidence="2">Uncharacterized protein</fullName>
    </submittedName>
</protein>
<reference evidence="2" key="1">
    <citation type="submission" date="2012-11" db="EMBL/GenBank/DDBJ databases">
        <title>Variations in the structure and transcription of the mitochondrial atp and cox genes in wild Solanum species that induce male sterility in eggplant (S. melongena).</title>
        <authorList>
            <person name="Yoshimi M."/>
            <person name="Kitamura Y."/>
            <person name="Isshiki S."/>
            <person name="Saito T."/>
            <person name="Yasumoto K."/>
            <person name="Terachi T."/>
            <person name="Yamagishi H."/>
        </authorList>
    </citation>
    <scope>NUCLEOTIDE SEQUENCE</scope>
</reference>
<proteinExistence type="predicted"/>
<evidence type="ECO:0000256" key="1">
    <source>
        <dbReference type="SAM" id="Phobius"/>
    </source>
</evidence>